<dbReference type="RefSeq" id="WP_115123672.1">
    <property type="nucleotide sequence ID" value="NZ_QRAO01000003.1"/>
</dbReference>
<sequence>MNKNQKTGLIALIGAGIAGGLAYWKYKTMSPEEKQQLKSRVNNAGDRLKETASDVERSISDKYKELKKMAS</sequence>
<organism evidence="1 2">
    <name type="scientific">Marinirhabdus gelatinilytica</name>
    <dbReference type="NCBI Taxonomy" id="1703343"/>
    <lineage>
        <taxon>Bacteria</taxon>
        <taxon>Pseudomonadati</taxon>
        <taxon>Bacteroidota</taxon>
        <taxon>Flavobacteriia</taxon>
        <taxon>Flavobacteriales</taxon>
        <taxon>Flavobacteriaceae</taxon>
    </lineage>
</organism>
<keyword evidence="2" id="KW-1185">Reference proteome</keyword>
<evidence type="ECO:0008006" key="3">
    <source>
        <dbReference type="Google" id="ProtNLM"/>
    </source>
</evidence>
<accession>A0A370QA46</accession>
<reference evidence="1 2" key="1">
    <citation type="submission" date="2018-07" db="EMBL/GenBank/DDBJ databases">
        <title>Genomic Encyclopedia of Type Strains, Phase IV (KMG-IV): sequencing the most valuable type-strain genomes for metagenomic binning, comparative biology and taxonomic classification.</title>
        <authorList>
            <person name="Goeker M."/>
        </authorList>
    </citation>
    <scope>NUCLEOTIDE SEQUENCE [LARGE SCALE GENOMIC DNA]</scope>
    <source>
        <strain evidence="1 2">DSM 101478</strain>
    </source>
</reference>
<dbReference type="OrthoDB" id="1454332at2"/>
<evidence type="ECO:0000313" key="1">
    <source>
        <dbReference type="EMBL" id="RDK85237.1"/>
    </source>
</evidence>
<comment type="caution">
    <text evidence="1">The sequence shown here is derived from an EMBL/GenBank/DDBJ whole genome shotgun (WGS) entry which is preliminary data.</text>
</comment>
<proteinExistence type="predicted"/>
<protein>
    <recommendedName>
        <fullName evidence="3">YtxH-like protein</fullName>
    </recommendedName>
</protein>
<dbReference type="EMBL" id="QRAO01000003">
    <property type="protein sequence ID" value="RDK85237.1"/>
    <property type="molecule type" value="Genomic_DNA"/>
</dbReference>
<evidence type="ECO:0000313" key="2">
    <source>
        <dbReference type="Proteomes" id="UP000255317"/>
    </source>
</evidence>
<dbReference type="Proteomes" id="UP000255317">
    <property type="component" value="Unassembled WGS sequence"/>
</dbReference>
<name>A0A370QA46_9FLAO</name>
<gene>
    <name evidence="1" type="ORF">C8D94_10355</name>
</gene>
<dbReference type="AlphaFoldDB" id="A0A370QA46"/>